<proteinExistence type="predicted"/>
<keyword evidence="2" id="KW-1185">Reference proteome</keyword>
<reference evidence="1" key="1">
    <citation type="submission" date="2021-06" db="EMBL/GenBank/DDBJ databases">
        <authorList>
            <person name="Kallberg Y."/>
            <person name="Tangrot J."/>
            <person name="Rosling A."/>
        </authorList>
    </citation>
    <scope>NUCLEOTIDE SEQUENCE</scope>
    <source>
        <strain evidence="1">FL966</strain>
    </source>
</reference>
<accession>A0A9N9GG42</accession>
<organism evidence="1 2">
    <name type="scientific">Cetraspora pellucida</name>
    <dbReference type="NCBI Taxonomy" id="1433469"/>
    <lineage>
        <taxon>Eukaryota</taxon>
        <taxon>Fungi</taxon>
        <taxon>Fungi incertae sedis</taxon>
        <taxon>Mucoromycota</taxon>
        <taxon>Glomeromycotina</taxon>
        <taxon>Glomeromycetes</taxon>
        <taxon>Diversisporales</taxon>
        <taxon>Gigasporaceae</taxon>
        <taxon>Cetraspora</taxon>
    </lineage>
</organism>
<name>A0A9N9GG42_9GLOM</name>
<evidence type="ECO:0000313" key="1">
    <source>
        <dbReference type="EMBL" id="CAG8599584.1"/>
    </source>
</evidence>
<dbReference type="EMBL" id="CAJVQA010004473">
    <property type="protein sequence ID" value="CAG8599584.1"/>
    <property type="molecule type" value="Genomic_DNA"/>
</dbReference>
<dbReference type="OrthoDB" id="1748060at2759"/>
<dbReference type="Proteomes" id="UP000789759">
    <property type="component" value="Unassembled WGS sequence"/>
</dbReference>
<dbReference type="AlphaFoldDB" id="A0A9N9GG42"/>
<dbReference type="PANTHER" id="PTHR45786">
    <property type="entry name" value="DNA BINDING PROTEIN-LIKE"/>
    <property type="match status" value="1"/>
</dbReference>
<comment type="caution">
    <text evidence="1">The sequence shown here is derived from an EMBL/GenBank/DDBJ whole genome shotgun (WGS) entry which is preliminary data.</text>
</comment>
<gene>
    <name evidence="1" type="ORF">CPELLU_LOCUS6927</name>
</gene>
<evidence type="ECO:0000313" key="2">
    <source>
        <dbReference type="Proteomes" id="UP000789759"/>
    </source>
</evidence>
<sequence length="437" mass="50213">MSETSKERRKRLQHECQQRYRENKKRKMTAETNRLTQPENIASFSNEITNNLPSFLTSNISMNLKAEVSTHVNPPINTSLIPVRVSTHVRVPLLKARVYSWSSQELNCHSLGNMDRRCSNCKISLPPLQELPFPLNALLTRMDLSARLFRQNIRMYNSALAFTSMGAKIDGNITGTAGIYSFRIYDEMYHNIDLKIIITDSRMKDPRRYNTPSAAEVAIIMIGNEQEPEPLQRDIVLHLREGRFQQISELHHAYEPLHYVLMFPRGDDGWHPYIPLKHSTLSASTIQEPIVDDNFLHSLGEQVYNNQTHEWKPRQCGNVIGRMYFIHPLSGERYYLRLLLTIVRGATSFSHLRTDYCLAEAAQIHTGSQLCYLFATILLFCAPSILQQHGKSLANFPNMPISATFDQPNSLITEELNYNTEELSHIVETKVPQLNED</sequence>
<protein>
    <submittedName>
        <fullName evidence="1">20041_t:CDS:1</fullName>
    </submittedName>
</protein>
<dbReference type="PANTHER" id="PTHR45786:SF74">
    <property type="entry name" value="ATP-DEPENDENT DNA HELICASE"/>
    <property type="match status" value="1"/>
</dbReference>